<dbReference type="InterPro" id="IPR043129">
    <property type="entry name" value="ATPase_NBD"/>
</dbReference>
<sequence length="312" mass="33534">MSTRFAAVDCGTNSIRLLVAEAGPDGRLVEVDRRLEMVRLGQGVDATGELHPDALARTFAACEQFAELLDQHGVAPERLRFVATSAARDARNGEQLFAGVRERLGVEAEVVTGSEEALLSYAGAVSGIAAAEEPVLVVDVGGGSTELVLGERGRILAGTSLDIGSVRLRERLLRGDPPSEAEVLATVDHVDAQLDRCGVPLERARTWVGVAGTMTTLSAAYQGLPRYDRERVHGSTVPREELRLLCTSMVQRSVRQLRDIPSMHPMRADVISAGCVIVERIAARVGAPELVVSETDILDGIVLERISQEARR</sequence>
<feature type="domain" description="Ppx/GppA phosphatase N-terminal" evidence="1">
    <location>
        <begin position="28"/>
        <end position="305"/>
    </location>
</feature>
<keyword evidence="3" id="KW-1185">Reference proteome</keyword>
<dbReference type="SUPFAM" id="SSF53067">
    <property type="entry name" value="Actin-like ATPase domain"/>
    <property type="match status" value="2"/>
</dbReference>
<organism evidence="2 3">
    <name type="scientific">Auraticoccus cholistanensis</name>
    <dbReference type="NCBI Taxonomy" id="2656650"/>
    <lineage>
        <taxon>Bacteria</taxon>
        <taxon>Bacillati</taxon>
        <taxon>Actinomycetota</taxon>
        <taxon>Actinomycetes</taxon>
        <taxon>Propionibacteriales</taxon>
        <taxon>Propionibacteriaceae</taxon>
        <taxon>Auraticoccus</taxon>
    </lineage>
</organism>
<dbReference type="GO" id="GO:0016462">
    <property type="term" value="F:pyrophosphatase activity"/>
    <property type="evidence" value="ECO:0007669"/>
    <property type="project" value="TreeGrafter"/>
</dbReference>
<proteinExistence type="predicted"/>
<dbReference type="PANTHER" id="PTHR30005">
    <property type="entry name" value="EXOPOLYPHOSPHATASE"/>
    <property type="match status" value="1"/>
</dbReference>
<dbReference type="InterPro" id="IPR003695">
    <property type="entry name" value="Ppx_GppA_N"/>
</dbReference>
<evidence type="ECO:0000313" key="2">
    <source>
        <dbReference type="EMBL" id="MVA76662.1"/>
    </source>
</evidence>
<dbReference type="Pfam" id="PF02541">
    <property type="entry name" value="Ppx-GppA"/>
    <property type="match status" value="1"/>
</dbReference>
<evidence type="ECO:0000313" key="3">
    <source>
        <dbReference type="Proteomes" id="UP000435304"/>
    </source>
</evidence>
<gene>
    <name evidence="2" type="ORF">GC722_11600</name>
</gene>
<dbReference type="AlphaFoldDB" id="A0A6A9UY26"/>
<accession>A0A6A9UY26</accession>
<dbReference type="PANTHER" id="PTHR30005:SF13">
    <property type="entry name" value="EXOPOLYPHOSPHATASE 2"/>
    <property type="match status" value="1"/>
</dbReference>
<dbReference type="RefSeq" id="WP_331714731.1">
    <property type="nucleotide sequence ID" value="NZ_WPCU01000007.1"/>
</dbReference>
<evidence type="ECO:0000259" key="1">
    <source>
        <dbReference type="Pfam" id="PF02541"/>
    </source>
</evidence>
<protein>
    <submittedName>
        <fullName evidence="2">Exopolyphosphatase</fullName>
    </submittedName>
</protein>
<dbReference type="Proteomes" id="UP000435304">
    <property type="component" value="Unassembled WGS sequence"/>
</dbReference>
<dbReference type="Gene3D" id="3.30.420.40">
    <property type="match status" value="1"/>
</dbReference>
<dbReference type="InterPro" id="IPR050273">
    <property type="entry name" value="GppA/Ppx_hydrolase"/>
</dbReference>
<reference evidence="2 3" key="1">
    <citation type="submission" date="2019-12" db="EMBL/GenBank/DDBJ databases">
        <title>Auraticoccus cholistani sp. nov., an actinomycete isolated from soil of Cholistan desert.</title>
        <authorList>
            <person name="Cheema M.T."/>
        </authorList>
    </citation>
    <scope>NUCLEOTIDE SEQUENCE [LARGE SCALE GENOMIC DNA]</scope>
    <source>
        <strain evidence="2 3">F435</strain>
    </source>
</reference>
<dbReference type="EMBL" id="WPCU01000007">
    <property type="protein sequence ID" value="MVA76662.1"/>
    <property type="molecule type" value="Genomic_DNA"/>
</dbReference>
<comment type="caution">
    <text evidence="2">The sequence shown here is derived from an EMBL/GenBank/DDBJ whole genome shotgun (WGS) entry which is preliminary data.</text>
</comment>
<dbReference type="Gene3D" id="3.30.420.150">
    <property type="entry name" value="Exopolyphosphatase. Domain 2"/>
    <property type="match status" value="1"/>
</dbReference>
<dbReference type="CDD" id="cd24054">
    <property type="entry name" value="ASKHA_NBD_AaPPX-GppA_MtPPX2-like"/>
    <property type="match status" value="1"/>
</dbReference>
<name>A0A6A9UY26_9ACTN</name>